<evidence type="ECO:0000313" key="2">
    <source>
        <dbReference type="EMBL" id="KAF2194509.1"/>
    </source>
</evidence>
<dbReference type="PANTHER" id="PTHR33112:SF16">
    <property type="entry name" value="HETEROKARYON INCOMPATIBILITY DOMAIN-CONTAINING PROTEIN"/>
    <property type="match status" value="1"/>
</dbReference>
<sequence>AITIVWELGFPCHWIESLCIIQDDAEDWEQEVARRALVHEGALVTIAAA</sequence>
<accession>A0A6A6EUP9</accession>
<gene>
    <name evidence="2" type="ORF">K469DRAFT_546392</name>
</gene>
<name>A0A6A6EUP9_9PEZI</name>
<evidence type="ECO:0000259" key="1">
    <source>
        <dbReference type="Pfam" id="PF06985"/>
    </source>
</evidence>
<dbReference type="Pfam" id="PF06985">
    <property type="entry name" value="HET"/>
    <property type="match status" value="1"/>
</dbReference>
<dbReference type="InterPro" id="IPR010730">
    <property type="entry name" value="HET"/>
</dbReference>
<feature type="non-terminal residue" evidence="2">
    <location>
        <position position="1"/>
    </location>
</feature>
<reference evidence="2" key="1">
    <citation type="journal article" date="2020" name="Stud. Mycol.">
        <title>101 Dothideomycetes genomes: a test case for predicting lifestyles and emergence of pathogens.</title>
        <authorList>
            <person name="Haridas S."/>
            <person name="Albert R."/>
            <person name="Binder M."/>
            <person name="Bloem J."/>
            <person name="Labutti K."/>
            <person name="Salamov A."/>
            <person name="Andreopoulos B."/>
            <person name="Baker S."/>
            <person name="Barry K."/>
            <person name="Bills G."/>
            <person name="Bluhm B."/>
            <person name="Cannon C."/>
            <person name="Castanera R."/>
            <person name="Culley D."/>
            <person name="Daum C."/>
            <person name="Ezra D."/>
            <person name="Gonzalez J."/>
            <person name="Henrissat B."/>
            <person name="Kuo A."/>
            <person name="Liang C."/>
            <person name="Lipzen A."/>
            <person name="Lutzoni F."/>
            <person name="Magnuson J."/>
            <person name="Mondo S."/>
            <person name="Nolan M."/>
            <person name="Ohm R."/>
            <person name="Pangilinan J."/>
            <person name="Park H.-J."/>
            <person name="Ramirez L."/>
            <person name="Alfaro M."/>
            <person name="Sun H."/>
            <person name="Tritt A."/>
            <person name="Yoshinaga Y."/>
            <person name="Zwiers L.-H."/>
            <person name="Turgeon B."/>
            <person name="Goodwin S."/>
            <person name="Spatafora J."/>
            <person name="Crous P."/>
            <person name="Grigoriev I."/>
        </authorList>
    </citation>
    <scope>NUCLEOTIDE SEQUENCE</scope>
    <source>
        <strain evidence="2">CBS 207.26</strain>
    </source>
</reference>
<organism evidence="2 3">
    <name type="scientific">Zopfia rhizophila CBS 207.26</name>
    <dbReference type="NCBI Taxonomy" id="1314779"/>
    <lineage>
        <taxon>Eukaryota</taxon>
        <taxon>Fungi</taxon>
        <taxon>Dikarya</taxon>
        <taxon>Ascomycota</taxon>
        <taxon>Pezizomycotina</taxon>
        <taxon>Dothideomycetes</taxon>
        <taxon>Dothideomycetes incertae sedis</taxon>
        <taxon>Zopfiaceae</taxon>
        <taxon>Zopfia</taxon>
    </lineage>
</organism>
<dbReference type="PANTHER" id="PTHR33112">
    <property type="entry name" value="DOMAIN PROTEIN, PUTATIVE-RELATED"/>
    <property type="match status" value="1"/>
</dbReference>
<dbReference type="OrthoDB" id="2958217at2759"/>
<keyword evidence="3" id="KW-1185">Reference proteome</keyword>
<protein>
    <recommendedName>
        <fullName evidence="1">Heterokaryon incompatibility domain-containing protein</fullName>
    </recommendedName>
</protein>
<evidence type="ECO:0000313" key="3">
    <source>
        <dbReference type="Proteomes" id="UP000800200"/>
    </source>
</evidence>
<dbReference type="Proteomes" id="UP000800200">
    <property type="component" value="Unassembled WGS sequence"/>
</dbReference>
<dbReference type="EMBL" id="ML994611">
    <property type="protein sequence ID" value="KAF2194509.1"/>
    <property type="molecule type" value="Genomic_DNA"/>
</dbReference>
<feature type="domain" description="Heterokaryon incompatibility" evidence="1">
    <location>
        <begin position="1"/>
        <end position="49"/>
    </location>
</feature>
<proteinExistence type="predicted"/>
<dbReference type="AlphaFoldDB" id="A0A6A6EUP9"/>